<feature type="region of interest" description="Disordered" evidence="3">
    <location>
        <begin position="25"/>
        <end position="47"/>
    </location>
</feature>
<dbReference type="Gene3D" id="3.30.710.10">
    <property type="entry name" value="Potassium Channel Kv1.1, Chain A"/>
    <property type="match status" value="2"/>
</dbReference>
<dbReference type="SUPFAM" id="SSF54695">
    <property type="entry name" value="POZ domain"/>
    <property type="match status" value="1"/>
</dbReference>
<dbReference type="EMBL" id="JAKKPZ010000048">
    <property type="protein sequence ID" value="KAI1706369.1"/>
    <property type="molecule type" value="Genomic_DNA"/>
</dbReference>
<keyword evidence="6" id="KW-1185">Reference proteome</keyword>
<dbReference type="InterPro" id="IPR038648">
    <property type="entry name" value="PHR_sf"/>
</dbReference>
<evidence type="ECO:0000313" key="5">
    <source>
        <dbReference type="EMBL" id="KAI1706369.1"/>
    </source>
</evidence>
<dbReference type="Proteomes" id="UP001201812">
    <property type="component" value="Unassembled WGS sequence"/>
</dbReference>
<dbReference type="InterPro" id="IPR000210">
    <property type="entry name" value="BTB/POZ_dom"/>
</dbReference>
<sequence length="607" mass="67211">MDLKSSNMVTGGFCGVMSHSAPESYHNTATDSVSAHFNPPSKDPECEMGPLTTRLNQFRMKGIGCDVLFLVGDEQERSLAHKLVLGCSSTVFNAMFYGGLSQRAQIRNSRQNENSLRAPENNKCTHDQNEAAQTPQKCQTKPQISCMNGGRQFGDIEDERKNGTNIMEETTPTAHKMVADQTTSEVSKSVINNTPLCPAQFGLPDDVEVIRVPDCSPTAFSIMIGYMYSDVKSVVLNDDNVMHTLYAAKKYDIHSLVSECVRYLLNGLSACNAVCLLAQARLFEENTLLQQCFEMIDKNSDIALQAGSVTDIDRDTLIEVLGRSQLDPSSELVIFHAAQAWAEAECERRQIAPTVDNLRVCLGPALQLIRFPLMNVNEFGQAASSSLLNCEEIAEVFLHLTVKPRPYCRYPSGFRCFSRSKHSINRFNSLSSKRCSRRENKICFTADRDLLISAIGIYGMAPVSKIAYVDDKPPVEWSCQVEIQLASVIDPSTYGSSVCHSATNNLFLHGIVGDPTPILAYFEEPVQCSAHTTYVASVRFISETGVQTFQGKDGQDSITVDLPYDEQVTFTFKSYKNAYGNDDGNKTEGQIPSLHFLVPWPENPESH</sequence>
<reference evidence="5" key="1">
    <citation type="submission" date="2022-01" db="EMBL/GenBank/DDBJ databases">
        <title>Genome Sequence Resource for Two Populations of Ditylenchus destructor, the Migratory Endoparasitic Phytonematode.</title>
        <authorList>
            <person name="Zhang H."/>
            <person name="Lin R."/>
            <person name="Xie B."/>
        </authorList>
    </citation>
    <scope>NUCLEOTIDE SEQUENCE</scope>
    <source>
        <strain evidence="5">BazhouSP</strain>
    </source>
</reference>
<name>A0AAD4MX60_9BILA</name>
<dbReference type="InterPro" id="IPR012983">
    <property type="entry name" value="PHR"/>
</dbReference>
<dbReference type="AlphaFoldDB" id="A0AAD4MX60"/>
<evidence type="ECO:0000313" key="6">
    <source>
        <dbReference type="Proteomes" id="UP001201812"/>
    </source>
</evidence>
<gene>
    <name evidence="5" type="ORF">DdX_13028</name>
</gene>
<evidence type="ECO:0000256" key="1">
    <source>
        <dbReference type="ARBA" id="ARBA00004496"/>
    </source>
</evidence>
<keyword evidence="2" id="KW-0963">Cytoplasm</keyword>
<feature type="compositionally biased region" description="Polar residues" evidence="3">
    <location>
        <begin position="25"/>
        <end position="35"/>
    </location>
</feature>
<protein>
    <submittedName>
        <fullName evidence="5">PHR domain-containing protein</fullName>
    </submittedName>
</protein>
<feature type="domain" description="BTB" evidence="4">
    <location>
        <begin position="65"/>
        <end position="96"/>
    </location>
</feature>
<dbReference type="Pfam" id="PF08005">
    <property type="entry name" value="PHR"/>
    <property type="match status" value="1"/>
</dbReference>
<organism evidence="5 6">
    <name type="scientific">Ditylenchus destructor</name>
    <dbReference type="NCBI Taxonomy" id="166010"/>
    <lineage>
        <taxon>Eukaryota</taxon>
        <taxon>Metazoa</taxon>
        <taxon>Ecdysozoa</taxon>
        <taxon>Nematoda</taxon>
        <taxon>Chromadorea</taxon>
        <taxon>Rhabditida</taxon>
        <taxon>Tylenchina</taxon>
        <taxon>Tylenchomorpha</taxon>
        <taxon>Sphaerularioidea</taxon>
        <taxon>Anguinidae</taxon>
        <taxon>Anguininae</taxon>
        <taxon>Ditylenchus</taxon>
    </lineage>
</organism>
<dbReference type="SMART" id="SM00225">
    <property type="entry name" value="BTB"/>
    <property type="match status" value="1"/>
</dbReference>
<dbReference type="PANTHER" id="PTHR45774">
    <property type="entry name" value="BTB/POZ DOMAIN-CONTAINING"/>
    <property type="match status" value="1"/>
</dbReference>
<dbReference type="PANTHER" id="PTHR45774:SF3">
    <property type="entry name" value="BTB (POZ) DOMAIN-CONTAINING 2B-RELATED"/>
    <property type="match status" value="1"/>
</dbReference>
<accession>A0AAD4MX60</accession>
<dbReference type="Pfam" id="PF07707">
    <property type="entry name" value="BACK"/>
    <property type="match status" value="1"/>
</dbReference>
<feature type="compositionally biased region" description="Polar residues" evidence="3">
    <location>
        <begin position="130"/>
        <end position="142"/>
    </location>
</feature>
<dbReference type="GO" id="GO:0022008">
    <property type="term" value="P:neurogenesis"/>
    <property type="evidence" value="ECO:0007669"/>
    <property type="project" value="TreeGrafter"/>
</dbReference>
<dbReference type="SMART" id="SM00875">
    <property type="entry name" value="BACK"/>
    <property type="match status" value="1"/>
</dbReference>
<proteinExistence type="predicted"/>
<dbReference type="InterPro" id="IPR011705">
    <property type="entry name" value="BACK"/>
</dbReference>
<evidence type="ECO:0000256" key="3">
    <source>
        <dbReference type="SAM" id="MobiDB-lite"/>
    </source>
</evidence>
<feature type="region of interest" description="Disordered" evidence="3">
    <location>
        <begin position="107"/>
        <end position="142"/>
    </location>
</feature>
<dbReference type="Pfam" id="PF00651">
    <property type="entry name" value="BTB"/>
    <property type="match status" value="2"/>
</dbReference>
<evidence type="ECO:0000259" key="4">
    <source>
        <dbReference type="PROSITE" id="PS50097"/>
    </source>
</evidence>
<evidence type="ECO:0000256" key="2">
    <source>
        <dbReference type="ARBA" id="ARBA00022490"/>
    </source>
</evidence>
<comment type="subcellular location">
    <subcellularLocation>
        <location evidence="1">Cytoplasm</location>
    </subcellularLocation>
</comment>
<dbReference type="Gene3D" id="1.25.40.420">
    <property type="match status" value="1"/>
</dbReference>
<dbReference type="Gene3D" id="2.60.120.820">
    <property type="entry name" value="PHR domain"/>
    <property type="match status" value="1"/>
</dbReference>
<comment type="caution">
    <text evidence="5">The sequence shown here is derived from an EMBL/GenBank/DDBJ whole genome shotgun (WGS) entry which is preliminary data.</text>
</comment>
<dbReference type="InterPro" id="IPR011333">
    <property type="entry name" value="SKP1/BTB/POZ_sf"/>
</dbReference>
<dbReference type="GO" id="GO:0005829">
    <property type="term" value="C:cytosol"/>
    <property type="evidence" value="ECO:0007669"/>
    <property type="project" value="TreeGrafter"/>
</dbReference>
<dbReference type="PROSITE" id="PS50097">
    <property type="entry name" value="BTB"/>
    <property type="match status" value="1"/>
</dbReference>